<dbReference type="Proteomes" id="UP000321617">
    <property type="component" value="Unassembled WGS sequence"/>
</dbReference>
<dbReference type="AlphaFoldDB" id="A0A562UYF4"/>
<proteinExistence type="predicted"/>
<sequence length="229" mass="23763">MPTFHTPRPVRVEIGVMLGNLSVTAEDRTDTVVTVTPTDPDDEADVTAAAETRAESSGGTVSVKGPTFRKYIGPTGRSLSVDVAITLPTGSSLFAKGYGSILNLTTTGRLDTCEFRTGAGRLVVDEAGSIRLRTDGDIVVARAGGDVVATTSTGNITIDEVSAGTVELKTSMGRIEVGVPEGTAALLDVQTGFGSIRNHLDETGEPDPGDSTVKVKARTSGGDIEIRRT</sequence>
<dbReference type="RefSeq" id="WP_147141419.1">
    <property type="nucleotide sequence ID" value="NZ_BAABIJ010000003.1"/>
</dbReference>
<dbReference type="OrthoDB" id="3252095at2"/>
<dbReference type="Gene3D" id="2.160.20.120">
    <property type="match status" value="1"/>
</dbReference>
<evidence type="ECO:0000313" key="3">
    <source>
        <dbReference type="Proteomes" id="UP000321617"/>
    </source>
</evidence>
<dbReference type="EMBL" id="VLLL01000007">
    <property type="protein sequence ID" value="TWJ10642.1"/>
    <property type="molecule type" value="Genomic_DNA"/>
</dbReference>
<gene>
    <name evidence="2" type="ORF">LX16_4062</name>
</gene>
<protein>
    <submittedName>
        <fullName evidence="2">Putative adhesin</fullName>
    </submittedName>
</protein>
<name>A0A562UYF4_9ACTN</name>
<organism evidence="2 3">
    <name type="scientific">Stackebrandtia albiflava</name>
    <dbReference type="NCBI Taxonomy" id="406432"/>
    <lineage>
        <taxon>Bacteria</taxon>
        <taxon>Bacillati</taxon>
        <taxon>Actinomycetota</taxon>
        <taxon>Actinomycetes</taxon>
        <taxon>Glycomycetales</taxon>
        <taxon>Glycomycetaceae</taxon>
        <taxon>Stackebrandtia</taxon>
    </lineage>
</organism>
<keyword evidence="3" id="KW-1185">Reference proteome</keyword>
<feature type="region of interest" description="Disordered" evidence="1">
    <location>
        <begin position="38"/>
        <end position="61"/>
    </location>
</feature>
<comment type="caution">
    <text evidence="2">The sequence shown here is derived from an EMBL/GenBank/DDBJ whole genome shotgun (WGS) entry which is preliminary data.</text>
</comment>
<feature type="region of interest" description="Disordered" evidence="1">
    <location>
        <begin position="200"/>
        <end position="229"/>
    </location>
</feature>
<evidence type="ECO:0000313" key="2">
    <source>
        <dbReference type="EMBL" id="TWJ10642.1"/>
    </source>
</evidence>
<evidence type="ECO:0000256" key="1">
    <source>
        <dbReference type="SAM" id="MobiDB-lite"/>
    </source>
</evidence>
<accession>A0A562UYF4</accession>
<reference evidence="2 3" key="1">
    <citation type="journal article" date="2013" name="Stand. Genomic Sci.">
        <title>Genomic Encyclopedia of Type Strains, Phase I: The one thousand microbial genomes (KMG-I) project.</title>
        <authorList>
            <person name="Kyrpides N.C."/>
            <person name="Woyke T."/>
            <person name="Eisen J.A."/>
            <person name="Garrity G."/>
            <person name="Lilburn T.G."/>
            <person name="Beck B.J."/>
            <person name="Whitman W.B."/>
            <person name="Hugenholtz P."/>
            <person name="Klenk H.P."/>
        </authorList>
    </citation>
    <scope>NUCLEOTIDE SEQUENCE [LARGE SCALE GENOMIC DNA]</scope>
    <source>
        <strain evidence="2 3">DSM 45044</strain>
    </source>
</reference>